<name>A0ABV8REG9_9SPHN</name>
<dbReference type="CDD" id="cd03530">
    <property type="entry name" value="Rieske_NirD_small_Bacillus"/>
    <property type="match status" value="1"/>
</dbReference>
<dbReference type="SUPFAM" id="SSF50022">
    <property type="entry name" value="ISP domain"/>
    <property type="match status" value="1"/>
</dbReference>
<proteinExistence type="predicted"/>
<dbReference type="PROSITE" id="PS51296">
    <property type="entry name" value="RIESKE"/>
    <property type="match status" value="1"/>
</dbReference>
<dbReference type="InterPro" id="IPR036922">
    <property type="entry name" value="Rieske_2Fe-2S_sf"/>
</dbReference>
<dbReference type="PANTHER" id="PTHR21496">
    <property type="entry name" value="FERREDOXIN-RELATED"/>
    <property type="match status" value="1"/>
</dbReference>
<keyword evidence="6" id="KW-0534">Nitrate assimilation</keyword>
<protein>
    <submittedName>
        <fullName evidence="8">Nitrite reductase small subunit NirD</fullName>
    </submittedName>
</protein>
<evidence type="ECO:0000256" key="6">
    <source>
        <dbReference type="ARBA" id="ARBA00023063"/>
    </source>
</evidence>
<evidence type="ECO:0000256" key="1">
    <source>
        <dbReference type="ARBA" id="ARBA00022714"/>
    </source>
</evidence>
<dbReference type="InterPro" id="IPR012748">
    <property type="entry name" value="Rieske-like_NirD"/>
</dbReference>
<comment type="caution">
    <text evidence="8">The sequence shown here is derived from an EMBL/GenBank/DDBJ whole genome shotgun (WGS) entry which is preliminary data.</text>
</comment>
<reference evidence="9" key="1">
    <citation type="journal article" date="2019" name="Int. J. Syst. Evol. Microbiol.">
        <title>The Global Catalogue of Microorganisms (GCM) 10K type strain sequencing project: providing services to taxonomists for standard genome sequencing and annotation.</title>
        <authorList>
            <consortium name="The Broad Institute Genomics Platform"/>
            <consortium name="The Broad Institute Genome Sequencing Center for Infectious Disease"/>
            <person name="Wu L."/>
            <person name="Ma J."/>
        </authorList>
    </citation>
    <scope>NUCLEOTIDE SEQUENCE [LARGE SCALE GENOMIC DNA]</scope>
    <source>
        <strain evidence="9">CECT 8531</strain>
    </source>
</reference>
<keyword evidence="3" id="KW-0560">Oxidoreductase</keyword>
<dbReference type="Proteomes" id="UP001595887">
    <property type="component" value="Unassembled WGS sequence"/>
</dbReference>
<dbReference type="PANTHER" id="PTHR21496:SF23">
    <property type="entry name" value="3-PHENYLPROPIONATE_CINNAMIC ACID DIOXYGENASE FERREDOXIN SUBUNIT"/>
    <property type="match status" value="1"/>
</dbReference>
<dbReference type="InterPro" id="IPR017941">
    <property type="entry name" value="Rieske_2Fe-2S"/>
</dbReference>
<keyword evidence="4" id="KW-0408">Iron</keyword>
<evidence type="ECO:0000256" key="2">
    <source>
        <dbReference type="ARBA" id="ARBA00022723"/>
    </source>
</evidence>
<evidence type="ECO:0000256" key="4">
    <source>
        <dbReference type="ARBA" id="ARBA00023004"/>
    </source>
</evidence>
<dbReference type="Pfam" id="PF00355">
    <property type="entry name" value="Rieske"/>
    <property type="match status" value="1"/>
</dbReference>
<dbReference type="NCBIfam" id="TIGR02378">
    <property type="entry name" value="nirD_assim_sml"/>
    <property type="match status" value="1"/>
</dbReference>
<evidence type="ECO:0000313" key="9">
    <source>
        <dbReference type="Proteomes" id="UP001595887"/>
    </source>
</evidence>
<evidence type="ECO:0000256" key="5">
    <source>
        <dbReference type="ARBA" id="ARBA00023014"/>
    </source>
</evidence>
<gene>
    <name evidence="8" type="primary">nirD</name>
    <name evidence="8" type="ORF">ACFOWX_01560</name>
</gene>
<sequence>MEDNWIEIGRITDIPRQGARTVGRKNGPDIGVFRTLDDRIFALENRCPHKHGPLSQGIVHGNAVACPLHNWRISLETGQALGEDKGCTPVIPVKIVGDIIHINLPKADAAGAKAAA</sequence>
<keyword evidence="9" id="KW-1185">Reference proteome</keyword>
<evidence type="ECO:0000313" key="8">
    <source>
        <dbReference type="EMBL" id="MFC4291094.1"/>
    </source>
</evidence>
<organism evidence="8 9">
    <name type="scientific">Sphingorhabdus arenilitoris</name>
    <dbReference type="NCBI Taxonomy" id="1490041"/>
    <lineage>
        <taxon>Bacteria</taxon>
        <taxon>Pseudomonadati</taxon>
        <taxon>Pseudomonadota</taxon>
        <taxon>Alphaproteobacteria</taxon>
        <taxon>Sphingomonadales</taxon>
        <taxon>Sphingomonadaceae</taxon>
        <taxon>Sphingorhabdus</taxon>
    </lineage>
</organism>
<keyword evidence="5" id="KW-0411">Iron-sulfur</keyword>
<keyword evidence="2" id="KW-0479">Metal-binding</keyword>
<dbReference type="Gene3D" id="2.102.10.10">
    <property type="entry name" value="Rieske [2Fe-2S] iron-sulphur domain"/>
    <property type="match status" value="1"/>
</dbReference>
<feature type="domain" description="Rieske" evidence="7">
    <location>
        <begin position="5"/>
        <end position="102"/>
    </location>
</feature>
<evidence type="ECO:0000259" key="7">
    <source>
        <dbReference type="PROSITE" id="PS51296"/>
    </source>
</evidence>
<accession>A0ABV8REG9</accession>
<evidence type="ECO:0000256" key="3">
    <source>
        <dbReference type="ARBA" id="ARBA00023002"/>
    </source>
</evidence>
<dbReference type="RefSeq" id="WP_381420692.1">
    <property type="nucleotide sequence ID" value="NZ_JBHSDH010000010.1"/>
</dbReference>
<dbReference type="EMBL" id="JBHSDH010000010">
    <property type="protein sequence ID" value="MFC4291094.1"/>
    <property type="molecule type" value="Genomic_DNA"/>
</dbReference>
<keyword evidence="1" id="KW-0001">2Fe-2S</keyword>